<evidence type="ECO:0000259" key="5">
    <source>
        <dbReference type="PROSITE" id="PS51063"/>
    </source>
</evidence>
<evidence type="ECO:0000256" key="3">
    <source>
        <dbReference type="ARBA" id="ARBA00023163"/>
    </source>
</evidence>
<dbReference type="SUPFAM" id="SSF46785">
    <property type="entry name" value="Winged helix' DNA-binding domain"/>
    <property type="match status" value="1"/>
</dbReference>
<dbReference type="InterPro" id="IPR018490">
    <property type="entry name" value="cNMP-bd_dom_sf"/>
</dbReference>
<keyword evidence="2" id="KW-0238">DNA-binding</keyword>
<gene>
    <name evidence="6" type="primary">ntcA</name>
    <name evidence="6" type="ORF">TA5114_03358</name>
</gene>
<dbReference type="InterPro" id="IPR050397">
    <property type="entry name" value="Env_Response_Regulators"/>
</dbReference>
<dbReference type="Proteomes" id="UP000051184">
    <property type="component" value="Unassembled WGS sequence"/>
</dbReference>
<keyword evidence="1" id="KW-0805">Transcription regulation</keyword>
<dbReference type="GO" id="GO:0005829">
    <property type="term" value="C:cytosol"/>
    <property type="evidence" value="ECO:0007669"/>
    <property type="project" value="TreeGrafter"/>
</dbReference>
<dbReference type="SMART" id="SM00419">
    <property type="entry name" value="HTH_CRP"/>
    <property type="match status" value="1"/>
</dbReference>
<dbReference type="AlphaFoldDB" id="A0A0P1IVJ6"/>
<dbReference type="InterPro" id="IPR036390">
    <property type="entry name" value="WH_DNA-bd_sf"/>
</dbReference>
<dbReference type="Gene3D" id="2.60.120.10">
    <property type="entry name" value="Jelly Rolls"/>
    <property type="match status" value="1"/>
</dbReference>
<evidence type="ECO:0000259" key="4">
    <source>
        <dbReference type="PROSITE" id="PS50042"/>
    </source>
</evidence>
<dbReference type="PANTHER" id="PTHR24567:SF74">
    <property type="entry name" value="HTH-TYPE TRANSCRIPTIONAL REGULATOR ARCR"/>
    <property type="match status" value="1"/>
</dbReference>
<dbReference type="InterPro" id="IPR014710">
    <property type="entry name" value="RmlC-like_jellyroll"/>
</dbReference>
<dbReference type="SUPFAM" id="SSF51206">
    <property type="entry name" value="cAMP-binding domain-like"/>
    <property type="match status" value="1"/>
</dbReference>
<keyword evidence="7" id="KW-1185">Reference proteome</keyword>
<protein>
    <submittedName>
        <fullName evidence="6">Global nitrogen regulator</fullName>
    </submittedName>
</protein>
<dbReference type="InterPro" id="IPR012318">
    <property type="entry name" value="HTH_CRP"/>
</dbReference>
<feature type="domain" description="Cyclic nucleotide-binding" evidence="4">
    <location>
        <begin position="11"/>
        <end position="133"/>
    </location>
</feature>
<dbReference type="Pfam" id="PF13545">
    <property type="entry name" value="HTH_Crp_2"/>
    <property type="match status" value="1"/>
</dbReference>
<evidence type="ECO:0000313" key="7">
    <source>
        <dbReference type="Proteomes" id="UP000051184"/>
    </source>
</evidence>
<dbReference type="PROSITE" id="PS50042">
    <property type="entry name" value="CNMP_BINDING_3"/>
    <property type="match status" value="1"/>
</dbReference>
<dbReference type="Gene3D" id="1.10.10.10">
    <property type="entry name" value="Winged helix-like DNA-binding domain superfamily/Winged helix DNA-binding domain"/>
    <property type="match status" value="1"/>
</dbReference>
<proteinExistence type="predicted"/>
<dbReference type="InterPro" id="IPR000595">
    <property type="entry name" value="cNMP-bd_dom"/>
</dbReference>
<evidence type="ECO:0000256" key="2">
    <source>
        <dbReference type="ARBA" id="ARBA00023125"/>
    </source>
</evidence>
<accession>A0A0P1IVJ6</accession>
<organism evidence="6 7">
    <name type="scientific">Cognatishimia activa</name>
    <dbReference type="NCBI Taxonomy" id="1715691"/>
    <lineage>
        <taxon>Bacteria</taxon>
        <taxon>Pseudomonadati</taxon>
        <taxon>Pseudomonadota</taxon>
        <taxon>Alphaproteobacteria</taxon>
        <taxon>Rhodobacterales</taxon>
        <taxon>Paracoccaceae</taxon>
        <taxon>Cognatishimia</taxon>
    </lineage>
</organism>
<evidence type="ECO:0000256" key="1">
    <source>
        <dbReference type="ARBA" id="ARBA00023015"/>
    </source>
</evidence>
<evidence type="ECO:0000313" key="6">
    <source>
        <dbReference type="EMBL" id="CUK27530.1"/>
    </source>
</evidence>
<sequence length="226" mass="25239">MIGDWTERFQGTAALPQSVRDKLMQVARIRRFKAGDQVFGPSNIPDNLFFLYEGRLRVSQSSESGREIVLYRVDAGESCVLTTACMLAEEAYNAEGIAETDVVAIVLPKPAFDRLVAEEEAFRKFVFAAYSRRLIDLLRVVDDVAFGHMDVRLGQRLLEMAGTNKEIVATHQQLASELGTAREVVSRLLQDFQKRGFIALSRGRISLINKEALRAMSSGHSSLISR</sequence>
<dbReference type="GO" id="GO:0003677">
    <property type="term" value="F:DNA binding"/>
    <property type="evidence" value="ECO:0007669"/>
    <property type="project" value="UniProtKB-KW"/>
</dbReference>
<keyword evidence="3" id="KW-0804">Transcription</keyword>
<dbReference type="PANTHER" id="PTHR24567">
    <property type="entry name" value="CRP FAMILY TRANSCRIPTIONAL REGULATORY PROTEIN"/>
    <property type="match status" value="1"/>
</dbReference>
<feature type="domain" description="HTH crp-type" evidence="5">
    <location>
        <begin position="147"/>
        <end position="211"/>
    </location>
</feature>
<dbReference type="PROSITE" id="PS51063">
    <property type="entry name" value="HTH_CRP_2"/>
    <property type="match status" value="1"/>
</dbReference>
<dbReference type="GO" id="GO:0003700">
    <property type="term" value="F:DNA-binding transcription factor activity"/>
    <property type="evidence" value="ECO:0007669"/>
    <property type="project" value="TreeGrafter"/>
</dbReference>
<dbReference type="EMBL" id="CYUE01000023">
    <property type="protein sequence ID" value="CUK27530.1"/>
    <property type="molecule type" value="Genomic_DNA"/>
</dbReference>
<dbReference type="Pfam" id="PF00027">
    <property type="entry name" value="cNMP_binding"/>
    <property type="match status" value="1"/>
</dbReference>
<reference evidence="7" key="1">
    <citation type="submission" date="2015-09" db="EMBL/GenBank/DDBJ databases">
        <authorList>
            <person name="Rodrigo-Torres Lidia"/>
            <person name="Arahal R.David."/>
        </authorList>
    </citation>
    <scope>NUCLEOTIDE SEQUENCE [LARGE SCALE GENOMIC DNA]</scope>
    <source>
        <strain evidence="7">CECT 5114</strain>
    </source>
</reference>
<dbReference type="CDD" id="cd00038">
    <property type="entry name" value="CAP_ED"/>
    <property type="match status" value="1"/>
</dbReference>
<dbReference type="InterPro" id="IPR036388">
    <property type="entry name" value="WH-like_DNA-bd_sf"/>
</dbReference>
<name>A0A0P1IVJ6_9RHOB</name>